<evidence type="ECO:0000256" key="1">
    <source>
        <dbReference type="SAM" id="MobiDB-lite"/>
    </source>
</evidence>
<feature type="compositionally biased region" description="Basic and acidic residues" evidence="1">
    <location>
        <begin position="30"/>
        <end position="44"/>
    </location>
</feature>
<dbReference type="InterPro" id="IPR025476">
    <property type="entry name" value="Helitron_helicase-like"/>
</dbReference>
<evidence type="ECO:0000313" key="3">
    <source>
        <dbReference type="EMBL" id="KAJ7028349.1"/>
    </source>
</evidence>
<feature type="domain" description="Helitron helicase-like" evidence="2">
    <location>
        <begin position="76"/>
        <end position="258"/>
    </location>
</feature>
<evidence type="ECO:0000259" key="2">
    <source>
        <dbReference type="Pfam" id="PF14214"/>
    </source>
</evidence>
<accession>A0AAD6SIX7</accession>
<dbReference type="AlphaFoldDB" id="A0AAD6SIX7"/>
<name>A0AAD6SIX7_9AGAR</name>
<dbReference type="Pfam" id="PF14214">
    <property type="entry name" value="Helitron_like_N"/>
    <property type="match status" value="1"/>
</dbReference>
<feature type="region of interest" description="Disordered" evidence="1">
    <location>
        <begin position="20"/>
        <end position="44"/>
    </location>
</feature>
<evidence type="ECO:0000313" key="4">
    <source>
        <dbReference type="Proteomes" id="UP001218188"/>
    </source>
</evidence>
<dbReference type="EMBL" id="JARJCM010000113">
    <property type="protein sequence ID" value="KAJ7028349.1"/>
    <property type="molecule type" value="Genomic_DNA"/>
</dbReference>
<organism evidence="3 4">
    <name type="scientific">Mycena alexandri</name>
    <dbReference type="NCBI Taxonomy" id="1745969"/>
    <lineage>
        <taxon>Eukaryota</taxon>
        <taxon>Fungi</taxon>
        <taxon>Dikarya</taxon>
        <taxon>Basidiomycota</taxon>
        <taxon>Agaricomycotina</taxon>
        <taxon>Agaricomycetes</taxon>
        <taxon>Agaricomycetidae</taxon>
        <taxon>Agaricales</taxon>
        <taxon>Marasmiineae</taxon>
        <taxon>Mycenaceae</taxon>
        <taxon>Mycena</taxon>
    </lineage>
</organism>
<protein>
    <recommendedName>
        <fullName evidence="2">Helitron helicase-like domain-containing protein</fullName>
    </recommendedName>
</protein>
<gene>
    <name evidence="3" type="ORF">C8F04DRAFT_964187</name>
</gene>
<proteinExistence type="predicted"/>
<reference evidence="3" key="1">
    <citation type="submission" date="2023-03" db="EMBL/GenBank/DDBJ databases">
        <title>Massive genome expansion in bonnet fungi (Mycena s.s.) driven by repeated elements and novel gene families across ecological guilds.</title>
        <authorList>
            <consortium name="Lawrence Berkeley National Laboratory"/>
            <person name="Harder C.B."/>
            <person name="Miyauchi S."/>
            <person name="Viragh M."/>
            <person name="Kuo A."/>
            <person name="Thoen E."/>
            <person name="Andreopoulos B."/>
            <person name="Lu D."/>
            <person name="Skrede I."/>
            <person name="Drula E."/>
            <person name="Henrissat B."/>
            <person name="Morin E."/>
            <person name="Kohler A."/>
            <person name="Barry K."/>
            <person name="LaButti K."/>
            <person name="Morin E."/>
            <person name="Salamov A."/>
            <person name="Lipzen A."/>
            <person name="Mereny Z."/>
            <person name="Hegedus B."/>
            <person name="Baldrian P."/>
            <person name="Stursova M."/>
            <person name="Weitz H."/>
            <person name="Taylor A."/>
            <person name="Grigoriev I.V."/>
            <person name="Nagy L.G."/>
            <person name="Martin F."/>
            <person name="Kauserud H."/>
        </authorList>
    </citation>
    <scope>NUCLEOTIDE SEQUENCE</scope>
    <source>
        <strain evidence="3">CBHHK200</strain>
    </source>
</reference>
<keyword evidence="4" id="KW-1185">Reference proteome</keyword>
<sequence>MTWGLENLWRGGKEGGYAVRHGGRPVNDFGKPRAGDPEPADPDRPNFFEKAFPCLFPYGMGGLEADRPVDLNFGDHIKWTLQYHDRRFRRHETFPFVIFGISQRRQALMSARIQMRRKNFEKDARLMATITPEKLQQAAKEEEQKKPISDPAVKLLRQHVHSTVGRVKGSNAARTSMRSQLWSTSVYLWPWNLWITINPIDLHDPIAQIFAGERIDLDHFISTMGPDSDKRAENIAADPYAAAKFFHFMIRTILETLFGIEVAWREQSRSIRVGFDAVWSSGSQAAYDASEEHHLSASRKTSLTKAAIGGKRGYTSI</sequence>
<comment type="caution">
    <text evidence="3">The sequence shown here is derived from an EMBL/GenBank/DDBJ whole genome shotgun (WGS) entry which is preliminary data.</text>
</comment>
<dbReference type="Proteomes" id="UP001218188">
    <property type="component" value="Unassembled WGS sequence"/>
</dbReference>